<name>A0A420F847_9ACTN</name>
<dbReference type="SUPFAM" id="SSF46785">
    <property type="entry name" value="Winged helix' DNA-binding domain"/>
    <property type="match status" value="1"/>
</dbReference>
<accession>A0A420F847</accession>
<dbReference type="GO" id="GO:0003700">
    <property type="term" value="F:DNA-binding transcription factor activity"/>
    <property type="evidence" value="ECO:0007669"/>
    <property type="project" value="InterPro"/>
</dbReference>
<evidence type="ECO:0000313" key="2">
    <source>
        <dbReference type="EMBL" id="RKF29102.1"/>
    </source>
</evidence>
<dbReference type="RefSeq" id="WP_120326341.1">
    <property type="nucleotide sequence ID" value="NZ_JBITMZ010000004.1"/>
</dbReference>
<feature type="domain" description="HTH marR-type" evidence="1">
    <location>
        <begin position="3"/>
        <end position="143"/>
    </location>
</feature>
<comment type="caution">
    <text evidence="2">The sequence shown here is derived from an EMBL/GenBank/DDBJ whole genome shotgun (WGS) entry which is preliminary data.</text>
</comment>
<dbReference type="SMART" id="SM00347">
    <property type="entry name" value="HTH_MARR"/>
    <property type="match status" value="1"/>
</dbReference>
<dbReference type="PROSITE" id="PS50995">
    <property type="entry name" value="HTH_MARR_2"/>
    <property type="match status" value="1"/>
</dbReference>
<gene>
    <name evidence="2" type="ORF">D7I43_00510</name>
</gene>
<dbReference type="Pfam" id="PF01047">
    <property type="entry name" value="MarR"/>
    <property type="match status" value="1"/>
</dbReference>
<protein>
    <submittedName>
        <fullName evidence="2">MarR family transcriptional regulator</fullName>
    </submittedName>
</protein>
<dbReference type="InterPro" id="IPR000835">
    <property type="entry name" value="HTH_MarR-typ"/>
</dbReference>
<evidence type="ECO:0000259" key="1">
    <source>
        <dbReference type="PROSITE" id="PS50995"/>
    </source>
</evidence>
<dbReference type="Gene3D" id="1.10.287.100">
    <property type="match status" value="1"/>
</dbReference>
<dbReference type="PANTHER" id="PTHR39515">
    <property type="entry name" value="CONSERVED PROTEIN"/>
    <property type="match status" value="1"/>
</dbReference>
<evidence type="ECO:0000313" key="3">
    <source>
        <dbReference type="Proteomes" id="UP000285744"/>
    </source>
</evidence>
<dbReference type="Gene3D" id="1.10.10.10">
    <property type="entry name" value="Winged helix-like DNA-binding domain superfamily/Winged helix DNA-binding domain"/>
    <property type="match status" value="1"/>
</dbReference>
<reference evidence="2 3" key="1">
    <citation type="journal article" date="2018" name="Int. J. Syst. Evol. Microbiol.">
        <title>Micromonospora globbae sp. nov., an endophytic actinomycete isolated from roots of Globba winitii C. H. Wright.</title>
        <authorList>
            <person name="Kuncharoen N."/>
            <person name="Pittayakhajonwut P."/>
            <person name="Tanasupawat S."/>
        </authorList>
    </citation>
    <scope>NUCLEOTIDE SEQUENCE [LARGE SCALE GENOMIC DNA]</scope>
    <source>
        <strain evidence="2 3">WPS1-2</strain>
    </source>
</reference>
<dbReference type="AlphaFoldDB" id="A0A420F847"/>
<organism evidence="2 3">
    <name type="scientific">Micromonospora globbae</name>
    <dbReference type="NCBI Taxonomy" id="1894969"/>
    <lineage>
        <taxon>Bacteria</taxon>
        <taxon>Bacillati</taxon>
        <taxon>Actinomycetota</taxon>
        <taxon>Actinomycetes</taxon>
        <taxon>Micromonosporales</taxon>
        <taxon>Micromonosporaceae</taxon>
        <taxon>Micromonospora</taxon>
    </lineage>
</organism>
<dbReference type="InterPro" id="IPR052526">
    <property type="entry name" value="HTH-type_Bedaq_tolerance"/>
</dbReference>
<sequence>MARPDLSSDAVRAAHELRVVFSRLRRRLREVPDRGGLTASQTSVLSRLATTGAASASDLAAAERIRPQSMAAILAPLVEQGLVARTPDPADGRRQLVSLTATGWARVRGDRQAREEWLARMLRERYTDAERRTIVRALALLDRLTGS</sequence>
<dbReference type="InterPro" id="IPR036388">
    <property type="entry name" value="WH-like_DNA-bd_sf"/>
</dbReference>
<dbReference type="OrthoDB" id="122135at2"/>
<dbReference type="PANTHER" id="PTHR39515:SF2">
    <property type="entry name" value="HTH-TYPE TRANSCRIPTIONAL REGULATOR RV0880"/>
    <property type="match status" value="1"/>
</dbReference>
<proteinExistence type="predicted"/>
<dbReference type="InterPro" id="IPR036390">
    <property type="entry name" value="WH_DNA-bd_sf"/>
</dbReference>
<dbReference type="Proteomes" id="UP000285744">
    <property type="component" value="Unassembled WGS sequence"/>
</dbReference>
<dbReference type="EMBL" id="RAQQ01000001">
    <property type="protein sequence ID" value="RKF29102.1"/>
    <property type="molecule type" value="Genomic_DNA"/>
</dbReference>